<sequence length="435" mass="48209">MVFRPLTPQVCKTCDKPCTLTTHALSEKEEHLSSFASSPSQYPITPSKSFSSSKGGESSMVFRPLTPQVCVTSNTSHSNIKMRPPQQEGQTERLAYNQAKYPVTTTVTWAESYRSSKGRESSLVFRPLTPQLCVTSNTSHSSIKMRPPQQEGQTERLANNQAKYPVTTTETWAESFRSSKSGESSLVFRPLTPQVCDTSNTSHSSIKMRPPQQEGQTERLAYNQAKYPVTTTETWAELLQQATSRRTVSSPVDSISSIGSSEWIKKDSSIAGKIVSQSTPVKYLSELDQEKGIIEEPDLTLLGSDLSTITCGRQDNDLHRTQTSEKDFDITQDSVAEDHFTSAPCNSHRERSSVPPNVLEMKSIRNTSPYSVIGKEVEASSPLLTEGSLTESLLSFQKHEQSLCTGLLEGTSKSFHELTQHSTENLSPYEARFTE</sequence>
<protein>
    <submittedName>
        <fullName evidence="3">Uncharacterized protein LOC111088195 isoform X1</fullName>
    </submittedName>
</protein>
<feature type="region of interest" description="Disordered" evidence="1">
    <location>
        <begin position="31"/>
        <end position="58"/>
    </location>
</feature>
<dbReference type="Proteomes" id="UP000694941">
    <property type="component" value="Unplaced"/>
</dbReference>
<evidence type="ECO:0000313" key="2">
    <source>
        <dbReference type="Proteomes" id="UP000694941"/>
    </source>
</evidence>
<feature type="region of interest" description="Disordered" evidence="1">
    <location>
        <begin position="198"/>
        <end position="218"/>
    </location>
</feature>
<feature type="region of interest" description="Disordered" evidence="1">
    <location>
        <begin position="136"/>
        <end position="157"/>
    </location>
</feature>
<feature type="compositionally biased region" description="Polar residues" evidence="1">
    <location>
        <begin position="34"/>
        <end position="46"/>
    </location>
</feature>
<feature type="compositionally biased region" description="Low complexity" evidence="1">
    <location>
        <begin position="47"/>
        <end position="58"/>
    </location>
</feature>
<name>A0ABM1TBF2_LIMPO</name>
<dbReference type="RefSeq" id="XP_022253208.1">
    <property type="nucleotide sequence ID" value="XM_022397500.1"/>
</dbReference>
<keyword evidence="2" id="KW-1185">Reference proteome</keyword>
<evidence type="ECO:0000313" key="3">
    <source>
        <dbReference type="RefSeq" id="XP_022253208.1"/>
    </source>
</evidence>
<gene>
    <name evidence="3" type="primary">LOC111088195</name>
</gene>
<organism evidence="2 3">
    <name type="scientific">Limulus polyphemus</name>
    <name type="common">Atlantic horseshoe crab</name>
    <dbReference type="NCBI Taxonomy" id="6850"/>
    <lineage>
        <taxon>Eukaryota</taxon>
        <taxon>Metazoa</taxon>
        <taxon>Ecdysozoa</taxon>
        <taxon>Arthropoda</taxon>
        <taxon>Chelicerata</taxon>
        <taxon>Merostomata</taxon>
        <taxon>Xiphosura</taxon>
        <taxon>Limulidae</taxon>
        <taxon>Limulus</taxon>
    </lineage>
</organism>
<dbReference type="GeneID" id="111088195"/>
<accession>A0ABM1TBF2</accession>
<evidence type="ECO:0000256" key="1">
    <source>
        <dbReference type="SAM" id="MobiDB-lite"/>
    </source>
</evidence>
<proteinExistence type="predicted"/>
<reference evidence="3" key="1">
    <citation type="submission" date="2025-08" db="UniProtKB">
        <authorList>
            <consortium name="RefSeq"/>
        </authorList>
    </citation>
    <scope>IDENTIFICATION</scope>
    <source>
        <tissue evidence="3">Muscle</tissue>
    </source>
</reference>